<gene>
    <name evidence="1" type="ORF">P43SY_011053</name>
</gene>
<keyword evidence="2" id="KW-1185">Reference proteome</keyword>
<protein>
    <submittedName>
        <fullName evidence="1">Uncharacterized protein</fullName>
    </submittedName>
</protein>
<dbReference type="AlphaFoldDB" id="A0AAD5Q349"/>
<dbReference type="EMBL" id="JAKCXM010001281">
    <property type="protein sequence ID" value="KAJ0391139.1"/>
    <property type="molecule type" value="Genomic_DNA"/>
</dbReference>
<sequence length="137" mass="16082">MLVNVSAESVRKFVPPRFVLRMSPSLVRRSGAPVGGFRQPCQLVSREAVLPLFEDHSPSHHRDLFAQSRRDRIREADHGDEWVRQRSKELEYEFGVLQSPLDRSVYRMNRHDRVLGGMSWHSWILYRFGVGLFRRPP</sequence>
<comment type="caution">
    <text evidence="1">The sequence shown here is derived from an EMBL/GenBank/DDBJ whole genome shotgun (WGS) entry which is preliminary data.</text>
</comment>
<evidence type="ECO:0000313" key="1">
    <source>
        <dbReference type="EMBL" id="KAJ0391139.1"/>
    </source>
</evidence>
<dbReference type="Proteomes" id="UP001209570">
    <property type="component" value="Unassembled WGS sequence"/>
</dbReference>
<evidence type="ECO:0000313" key="2">
    <source>
        <dbReference type="Proteomes" id="UP001209570"/>
    </source>
</evidence>
<reference evidence="1" key="1">
    <citation type="submission" date="2021-12" db="EMBL/GenBank/DDBJ databases">
        <title>Prjna785345.</title>
        <authorList>
            <person name="Rujirawat T."/>
            <person name="Krajaejun T."/>
        </authorList>
    </citation>
    <scope>NUCLEOTIDE SEQUENCE</scope>
    <source>
        <strain evidence="1">Pi057C3</strain>
    </source>
</reference>
<name>A0AAD5Q349_PYTIN</name>
<organism evidence="1 2">
    <name type="scientific">Pythium insidiosum</name>
    <name type="common">Pythiosis disease agent</name>
    <dbReference type="NCBI Taxonomy" id="114742"/>
    <lineage>
        <taxon>Eukaryota</taxon>
        <taxon>Sar</taxon>
        <taxon>Stramenopiles</taxon>
        <taxon>Oomycota</taxon>
        <taxon>Peronosporomycetes</taxon>
        <taxon>Pythiales</taxon>
        <taxon>Pythiaceae</taxon>
        <taxon>Pythium</taxon>
    </lineage>
</organism>
<proteinExistence type="predicted"/>
<accession>A0AAD5Q349</accession>